<dbReference type="SUPFAM" id="SSF102705">
    <property type="entry name" value="NIF3 (NGG1p interacting factor 3)-like"/>
    <property type="match status" value="1"/>
</dbReference>
<evidence type="ECO:0000256" key="1">
    <source>
        <dbReference type="ARBA" id="ARBA00006964"/>
    </source>
</evidence>
<comment type="caution">
    <text evidence="3">The sequence shown here is derived from an EMBL/GenBank/DDBJ whole genome shotgun (WGS) entry which is preliminary data.</text>
</comment>
<dbReference type="InterPro" id="IPR036069">
    <property type="entry name" value="DUF34/NIF3_sf"/>
</dbReference>
<reference evidence="3 4" key="1">
    <citation type="submission" date="2018-06" db="EMBL/GenBank/DDBJ databases">
        <title>Complete Genomes of Monosporascus.</title>
        <authorList>
            <person name="Robinson A.J."/>
            <person name="Natvig D.O."/>
        </authorList>
    </citation>
    <scope>NUCLEOTIDE SEQUENCE [LARGE SCALE GENOMIC DNA]</scope>
    <source>
        <strain evidence="3 4">CBS 110550</strain>
    </source>
</reference>
<feature type="binding site" evidence="2">
    <location>
        <position position="78"/>
    </location>
    <ligand>
        <name>a divalent metal cation</name>
        <dbReference type="ChEBI" id="CHEBI:60240"/>
        <label>1</label>
    </ligand>
</feature>
<dbReference type="InterPro" id="IPR002678">
    <property type="entry name" value="DUF34/NIF3"/>
</dbReference>
<sequence>MDSSTTLTDTVVAAMRKLFPEELADKSWDNTGLLLGEAPRSASASTDERSTVLLTNDLTAEVVDEALNENVRVIICYHPVIFKGIKSLTTQEPMQMQLLRLAAERIAVYCPHSAIDAAVGGMCDWLCDILTMGGVHKQQVVCRALRPIAGPVPQGQEGAGYGREMVLPQQTDLHTLLRRLSAGTTGSPHVMVAMPERMKRPGQPPPMISKVAVCPGSGASVFGDTDADLLVTGEMSHHEALRHTQFGRVVATVFHSNSERRYLRDVLRPMLEKRLQGTPASGARIIVSSADRDPYEIINVQPLA</sequence>
<proteinExistence type="inferred from homology"/>
<dbReference type="Proteomes" id="UP000293360">
    <property type="component" value="Unassembled WGS sequence"/>
</dbReference>
<dbReference type="PANTHER" id="PTHR13799:SF13">
    <property type="entry name" value="NIF3-LIKE PROTEIN 1"/>
    <property type="match status" value="1"/>
</dbReference>
<dbReference type="PANTHER" id="PTHR13799">
    <property type="entry name" value="NGG1 INTERACTING FACTOR 3"/>
    <property type="match status" value="1"/>
</dbReference>
<feature type="binding site" evidence="2">
    <location>
        <position position="255"/>
    </location>
    <ligand>
        <name>a divalent metal cation</name>
        <dbReference type="ChEBI" id="CHEBI:60240"/>
        <label>1</label>
    </ligand>
</feature>
<organism evidence="3 4">
    <name type="scientific">Monosporascus ibericus</name>
    <dbReference type="NCBI Taxonomy" id="155417"/>
    <lineage>
        <taxon>Eukaryota</taxon>
        <taxon>Fungi</taxon>
        <taxon>Dikarya</taxon>
        <taxon>Ascomycota</taxon>
        <taxon>Pezizomycotina</taxon>
        <taxon>Sordariomycetes</taxon>
        <taxon>Xylariomycetidae</taxon>
        <taxon>Xylariales</taxon>
        <taxon>Xylariales incertae sedis</taxon>
        <taxon>Monosporascus</taxon>
    </lineage>
</organism>
<evidence type="ECO:0000313" key="4">
    <source>
        <dbReference type="Proteomes" id="UP000293360"/>
    </source>
</evidence>
<keyword evidence="4" id="KW-1185">Reference proteome</keyword>
<name>A0A4Q4TTG2_9PEZI</name>
<dbReference type="GO" id="GO:0005739">
    <property type="term" value="C:mitochondrion"/>
    <property type="evidence" value="ECO:0007669"/>
    <property type="project" value="TreeGrafter"/>
</dbReference>
<dbReference type="GO" id="GO:0046872">
    <property type="term" value="F:metal ion binding"/>
    <property type="evidence" value="ECO:0007669"/>
    <property type="project" value="UniProtKB-KW"/>
</dbReference>
<dbReference type="AlphaFoldDB" id="A0A4Q4TTG2"/>
<accession>A0A4Q4TTG2</accession>
<evidence type="ECO:0000256" key="2">
    <source>
        <dbReference type="PIRSR" id="PIRSR602678-1"/>
    </source>
</evidence>
<dbReference type="NCBIfam" id="TIGR00486">
    <property type="entry name" value="YbgI_SA1388"/>
    <property type="match status" value="1"/>
</dbReference>
<dbReference type="Pfam" id="PF01784">
    <property type="entry name" value="DUF34_NIF3"/>
    <property type="match status" value="1"/>
</dbReference>
<dbReference type="EMBL" id="QJNU01000052">
    <property type="protein sequence ID" value="RYP08890.1"/>
    <property type="molecule type" value="Genomic_DNA"/>
</dbReference>
<comment type="similarity">
    <text evidence="1">Belongs to the GTP cyclohydrolase I type 2/NIF3 family.</text>
</comment>
<evidence type="ECO:0000313" key="3">
    <source>
        <dbReference type="EMBL" id="RYP08890.1"/>
    </source>
</evidence>
<dbReference type="OrthoDB" id="3345469at2759"/>
<feature type="binding site" evidence="2">
    <location>
        <position position="116"/>
    </location>
    <ligand>
        <name>a divalent metal cation</name>
        <dbReference type="ChEBI" id="CHEBI:60240"/>
        <label>1</label>
    </ligand>
</feature>
<protein>
    <submittedName>
        <fullName evidence="3">Uncharacterized protein</fullName>
    </submittedName>
</protein>
<gene>
    <name evidence="3" type="ORF">DL764_001600</name>
</gene>
<dbReference type="STRING" id="155417.A0A4Q4TTG2"/>
<dbReference type="FunFam" id="3.40.1390.30:FF:000001">
    <property type="entry name" value="GTP cyclohydrolase 1 type 2"/>
    <property type="match status" value="1"/>
</dbReference>
<feature type="binding site" evidence="2">
    <location>
        <position position="259"/>
    </location>
    <ligand>
        <name>a divalent metal cation</name>
        <dbReference type="ChEBI" id="CHEBI:60240"/>
        <label>1</label>
    </ligand>
</feature>
<dbReference type="Gene3D" id="3.40.1390.30">
    <property type="entry name" value="NIF3 (NGG1p interacting factor 3)-like"/>
    <property type="match status" value="1"/>
</dbReference>
<keyword evidence="2" id="KW-0479">Metal-binding</keyword>